<organism evidence="2 3">
    <name type="scientific">Parnassius apollo</name>
    <name type="common">Apollo butterfly</name>
    <name type="synonym">Papilio apollo</name>
    <dbReference type="NCBI Taxonomy" id="110799"/>
    <lineage>
        <taxon>Eukaryota</taxon>
        <taxon>Metazoa</taxon>
        <taxon>Ecdysozoa</taxon>
        <taxon>Arthropoda</taxon>
        <taxon>Hexapoda</taxon>
        <taxon>Insecta</taxon>
        <taxon>Pterygota</taxon>
        <taxon>Neoptera</taxon>
        <taxon>Endopterygota</taxon>
        <taxon>Lepidoptera</taxon>
        <taxon>Glossata</taxon>
        <taxon>Ditrysia</taxon>
        <taxon>Papilionoidea</taxon>
        <taxon>Papilionidae</taxon>
        <taxon>Parnassiinae</taxon>
        <taxon>Parnassini</taxon>
        <taxon>Parnassius</taxon>
        <taxon>Parnassius</taxon>
    </lineage>
</organism>
<dbReference type="AlphaFoldDB" id="A0A8S3XP12"/>
<accession>A0A8S3XP12</accession>
<protein>
    <submittedName>
        <fullName evidence="2">(apollo) hypothetical protein</fullName>
    </submittedName>
</protein>
<dbReference type="Proteomes" id="UP000691718">
    <property type="component" value="Unassembled WGS sequence"/>
</dbReference>
<comment type="caution">
    <text evidence="2">The sequence shown here is derived from an EMBL/GenBank/DDBJ whole genome shotgun (WGS) entry which is preliminary data.</text>
</comment>
<sequence>MFEFEGVVPPCAPLGEQNAREAIAQHCERDGATMLRPLHHPTAARSNIVKDNENMTQSHRAIAHIRKLQANVAPSVPLHNKFSLLDGFENDTPAAEQCSVATNLNNKSAQDNTSSGATNKRKRPRSSSSNEDNRVI</sequence>
<feature type="compositionally biased region" description="Polar residues" evidence="1">
    <location>
        <begin position="101"/>
        <end position="118"/>
    </location>
</feature>
<reference evidence="2" key="1">
    <citation type="submission" date="2021-04" db="EMBL/GenBank/DDBJ databases">
        <authorList>
            <person name="Tunstrom K."/>
        </authorList>
    </citation>
    <scope>NUCLEOTIDE SEQUENCE</scope>
</reference>
<gene>
    <name evidence="2" type="ORF">PAPOLLO_LOCUS20253</name>
</gene>
<evidence type="ECO:0000313" key="3">
    <source>
        <dbReference type="Proteomes" id="UP000691718"/>
    </source>
</evidence>
<evidence type="ECO:0000256" key="1">
    <source>
        <dbReference type="SAM" id="MobiDB-lite"/>
    </source>
</evidence>
<evidence type="ECO:0000313" key="2">
    <source>
        <dbReference type="EMBL" id="CAG5034043.1"/>
    </source>
</evidence>
<name>A0A8S3XP12_PARAO</name>
<dbReference type="EMBL" id="CAJQZP010001262">
    <property type="protein sequence ID" value="CAG5034043.1"/>
    <property type="molecule type" value="Genomic_DNA"/>
</dbReference>
<feature type="region of interest" description="Disordered" evidence="1">
    <location>
        <begin position="101"/>
        <end position="136"/>
    </location>
</feature>
<proteinExistence type="predicted"/>
<keyword evidence="3" id="KW-1185">Reference proteome</keyword>